<dbReference type="Gene3D" id="1.20.5.1930">
    <property type="match status" value="1"/>
</dbReference>
<dbReference type="GO" id="GO:0046983">
    <property type="term" value="F:protein dimerization activity"/>
    <property type="evidence" value="ECO:0007669"/>
    <property type="project" value="InterPro"/>
</dbReference>
<name>A0A2P2GXK7_STREW</name>
<dbReference type="GO" id="GO:0016020">
    <property type="term" value="C:membrane"/>
    <property type="evidence" value="ECO:0007669"/>
    <property type="project" value="InterPro"/>
</dbReference>
<feature type="transmembrane region" description="Helical" evidence="10">
    <location>
        <begin position="468"/>
        <end position="489"/>
    </location>
</feature>
<dbReference type="SUPFAM" id="SSF55874">
    <property type="entry name" value="ATPase domain of HSP90 chaperone/DNA topoisomerase II/histidine kinase"/>
    <property type="match status" value="1"/>
</dbReference>
<feature type="compositionally biased region" description="Basic and acidic residues" evidence="9">
    <location>
        <begin position="338"/>
        <end position="368"/>
    </location>
</feature>
<keyword evidence="3" id="KW-0597">Phosphoprotein</keyword>
<evidence type="ECO:0000256" key="8">
    <source>
        <dbReference type="ARBA" id="ARBA00023012"/>
    </source>
</evidence>
<evidence type="ECO:0000313" key="13">
    <source>
        <dbReference type="Proteomes" id="UP000265325"/>
    </source>
</evidence>
<keyword evidence="4" id="KW-0808">Transferase</keyword>
<accession>A0A2P2GXK7</accession>
<dbReference type="GO" id="GO:0005524">
    <property type="term" value="F:ATP binding"/>
    <property type="evidence" value="ECO:0007669"/>
    <property type="project" value="UniProtKB-KW"/>
</dbReference>
<evidence type="ECO:0000259" key="11">
    <source>
        <dbReference type="Pfam" id="PF07730"/>
    </source>
</evidence>
<dbReference type="PANTHER" id="PTHR24421">
    <property type="entry name" value="NITRATE/NITRITE SENSOR PROTEIN NARX-RELATED"/>
    <property type="match status" value="1"/>
</dbReference>
<keyword evidence="10" id="KW-1133">Transmembrane helix</keyword>
<feature type="transmembrane region" description="Helical" evidence="10">
    <location>
        <begin position="34"/>
        <end position="51"/>
    </location>
</feature>
<evidence type="ECO:0000256" key="1">
    <source>
        <dbReference type="ARBA" id="ARBA00000085"/>
    </source>
</evidence>
<evidence type="ECO:0000256" key="7">
    <source>
        <dbReference type="ARBA" id="ARBA00022840"/>
    </source>
</evidence>
<keyword evidence="5" id="KW-0547">Nucleotide-binding</keyword>
<dbReference type="PANTHER" id="PTHR24421:SF10">
    <property type="entry name" value="NITRATE_NITRITE SENSOR PROTEIN NARQ"/>
    <property type="match status" value="1"/>
</dbReference>
<reference evidence="12 13" key="1">
    <citation type="submission" date="2015-05" db="EMBL/GenBank/DDBJ databases">
        <title>Draft Genome assembly of Streptomyces showdoensis.</title>
        <authorList>
            <person name="Thapa K.K."/>
            <person name="Metsa-Ketela M."/>
        </authorList>
    </citation>
    <scope>NUCLEOTIDE SEQUENCE [LARGE SCALE GENOMIC DNA]</scope>
    <source>
        <strain evidence="12 13">ATCC 15227</strain>
    </source>
</reference>
<protein>
    <recommendedName>
        <fullName evidence="2">histidine kinase</fullName>
        <ecNumber evidence="2">2.7.13.3</ecNumber>
    </recommendedName>
</protein>
<proteinExistence type="predicted"/>
<sequence>MRERARARAFDLALWLLLCVPVLLKSDPNDGGSWPRVGIGVALLAVCVAVGRRRPTASLALAVAASLATSPELFTPAYTLALVAFGYLAGRRAAATRPALWLFGTVPVVGLVLVGLTGRPLVIWFALVLSLALAVVAPWLIGRYARQYDRLVRSGWELADRMEREQAAVADRERLRERSRIAGDMHDSLGHDLALIAVRAGALEVDPALGAEQQRAAGELRRAAADATGRLRDIIGVLREGDEEATAAPVAPADESVAELVARARASGMEVALVQSAGDAAAGAAPLAEMTARAVHRVVQEGLTNAAKHAPGARVEVSVERDAGRDPARDGGPGTGRAADRSPDRGTGRDTGRHTGRAPDRHAGRELDGAPGRAGAPPSAELVRVRVVSGPPGRGRSGLASGGSGLVGLDERVRLAGGTLAQRVTAEGGFELSAALPLRPPAPRPAAPRSARELDRARREVRRGLARAIWIPLALLVALGLLMAGVGLYTQHRSYLEPEDYARIRLGQTRSEVGEWLPDRPLDGRPQRAPAEPPGMDECLYYRATMLAAIPVYRLCFAGGRLADRAEVP</sequence>
<keyword evidence="6 12" id="KW-0418">Kinase</keyword>
<keyword evidence="10" id="KW-0472">Membrane</keyword>
<dbReference type="Proteomes" id="UP000265325">
    <property type="component" value="Unassembled WGS sequence"/>
</dbReference>
<evidence type="ECO:0000256" key="4">
    <source>
        <dbReference type="ARBA" id="ARBA00022679"/>
    </source>
</evidence>
<dbReference type="AlphaFoldDB" id="A0A2P2GXK7"/>
<dbReference type="InterPro" id="IPR011712">
    <property type="entry name" value="Sig_transdc_His_kin_sub3_dim/P"/>
</dbReference>
<feature type="compositionally biased region" description="Low complexity" evidence="9">
    <location>
        <begin position="369"/>
        <end position="378"/>
    </location>
</feature>
<dbReference type="RefSeq" id="WP_046905350.1">
    <property type="nucleotide sequence ID" value="NZ_JBHMCW010000021.1"/>
</dbReference>
<organism evidence="12 13">
    <name type="scientific">Streptomyces showdoensis</name>
    <dbReference type="NCBI Taxonomy" id="68268"/>
    <lineage>
        <taxon>Bacteria</taxon>
        <taxon>Bacillati</taxon>
        <taxon>Actinomycetota</taxon>
        <taxon>Actinomycetes</taxon>
        <taxon>Kitasatosporales</taxon>
        <taxon>Streptomycetaceae</taxon>
        <taxon>Streptomyces</taxon>
    </lineage>
</organism>
<evidence type="ECO:0000256" key="3">
    <source>
        <dbReference type="ARBA" id="ARBA00022553"/>
    </source>
</evidence>
<evidence type="ECO:0000313" key="12">
    <source>
        <dbReference type="EMBL" id="KKZ75649.1"/>
    </source>
</evidence>
<evidence type="ECO:0000256" key="10">
    <source>
        <dbReference type="SAM" id="Phobius"/>
    </source>
</evidence>
<dbReference type="InterPro" id="IPR050482">
    <property type="entry name" value="Sensor_HK_TwoCompSys"/>
</dbReference>
<feature type="transmembrane region" description="Helical" evidence="10">
    <location>
        <begin position="122"/>
        <end position="141"/>
    </location>
</feature>
<evidence type="ECO:0000256" key="9">
    <source>
        <dbReference type="SAM" id="MobiDB-lite"/>
    </source>
</evidence>
<keyword evidence="7" id="KW-0067">ATP-binding</keyword>
<feature type="domain" description="Signal transduction histidine kinase subgroup 3 dimerisation and phosphoacceptor" evidence="11">
    <location>
        <begin position="177"/>
        <end position="242"/>
    </location>
</feature>
<evidence type="ECO:0000256" key="2">
    <source>
        <dbReference type="ARBA" id="ARBA00012438"/>
    </source>
</evidence>
<keyword evidence="8" id="KW-0902">Two-component regulatory system</keyword>
<feature type="compositionally biased region" description="Basic and acidic residues" evidence="9">
    <location>
        <begin position="317"/>
        <end position="329"/>
    </location>
</feature>
<comment type="caution">
    <text evidence="12">The sequence shown here is derived from an EMBL/GenBank/DDBJ whole genome shotgun (WGS) entry which is preliminary data.</text>
</comment>
<keyword evidence="10" id="KW-0812">Transmembrane</keyword>
<dbReference type="EC" id="2.7.13.3" evidence="2"/>
<dbReference type="EMBL" id="LAQS01000001">
    <property type="protein sequence ID" value="KKZ75649.1"/>
    <property type="molecule type" value="Genomic_DNA"/>
</dbReference>
<keyword evidence="13" id="KW-1185">Reference proteome</keyword>
<dbReference type="GO" id="GO:0000155">
    <property type="term" value="F:phosphorelay sensor kinase activity"/>
    <property type="evidence" value="ECO:0007669"/>
    <property type="project" value="InterPro"/>
</dbReference>
<dbReference type="Gene3D" id="3.30.565.10">
    <property type="entry name" value="Histidine kinase-like ATPase, C-terminal domain"/>
    <property type="match status" value="1"/>
</dbReference>
<feature type="region of interest" description="Disordered" evidence="9">
    <location>
        <begin position="305"/>
        <end position="381"/>
    </location>
</feature>
<gene>
    <name evidence="12" type="ORF">VO63_00010</name>
</gene>
<comment type="catalytic activity">
    <reaction evidence="1">
        <text>ATP + protein L-histidine = ADP + protein N-phospho-L-histidine.</text>
        <dbReference type="EC" id="2.7.13.3"/>
    </reaction>
</comment>
<dbReference type="InterPro" id="IPR036890">
    <property type="entry name" value="HATPase_C_sf"/>
</dbReference>
<dbReference type="OrthoDB" id="227596at2"/>
<dbReference type="Pfam" id="PF07730">
    <property type="entry name" value="HisKA_3"/>
    <property type="match status" value="1"/>
</dbReference>
<feature type="region of interest" description="Disordered" evidence="9">
    <location>
        <begin position="435"/>
        <end position="454"/>
    </location>
</feature>
<evidence type="ECO:0000256" key="5">
    <source>
        <dbReference type="ARBA" id="ARBA00022741"/>
    </source>
</evidence>
<evidence type="ECO:0000256" key="6">
    <source>
        <dbReference type="ARBA" id="ARBA00022777"/>
    </source>
</evidence>
<feature type="transmembrane region" description="Helical" evidence="10">
    <location>
        <begin position="99"/>
        <end position="116"/>
    </location>
</feature>